<keyword evidence="6" id="KW-0406">Ion transport</keyword>
<evidence type="ECO:0000256" key="2">
    <source>
        <dbReference type="ARBA" id="ARBA00004170"/>
    </source>
</evidence>
<evidence type="ECO:0000313" key="11">
    <source>
        <dbReference type="EMBL" id="CAL1239762.1"/>
    </source>
</evidence>
<evidence type="ECO:0000256" key="7">
    <source>
        <dbReference type="ARBA" id="ARBA00023136"/>
    </source>
</evidence>
<dbReference type="SUPFAM" id="SSF52943">
    <property type="entry name" value="ATP synthase (F1-ATPase), gamma subunit"/>
    <property type="match status" value="1"/>
</dbReference>
<dbReference type="InterPro" id="IPR000131">
    <property type="entry name" value="ATP_synth_F1_gsu"/>
</dbReference>
<protein>
    <submittedName>
        <fullName evidence="11">ATP synthase gamma chain</fullName>
    </submittedName>
</protein>
<accession>A0ABM9NGL3</accession>
<evidence type="ECO:0000256" key="5">
    <source>
        <dbReference type="ARBA" id="ARBA00022781"/>
    </source>
</evidence>
<proteinExistence type="inferred from homology"/>
<dbReference type="Proteomes" id="UP001497493">
    <property type="component" value="Chromosome"/>
</dbReference>
<keyword evidence="4" id="KW-0813">Transport</keyword>
<feature type="coiled-coil region" evidence="10">
    <location>
        <begin position="224"/>
        <end position="258"/>
    </location>
</feature>
<gene>
    <name evidence="11" type="ORF">MECH1_V1_0986</name>
</gene>
<evidence type="ECO:0000313" key="12">
    <source>
        <dbReference type="Proteomes" id="UP001497493"/>
    </source>
</evidence>
<keyword evidence="8" id="KW-0139">CF(1)</keyword>
<dbReference type="Pfam" id="PF00231">
    <property type="entry name" value="ATP-synt"/>
    <property type="match status" value="1"/>
</dbReference>
<keyword evidence="7" id="KW-0472">Membrane</keyword>
<organism evidence="11 12">
    <name type="scientific">Candidatus Methylocalor cossyra</name>
    <dbReference type="NCBI Taxonomy" id="3108543"/>
    <lineage>
        <taxon>Bacteria</taxon>
        <taxon>Pseudomonadati</taxon>
        <taxon>Pseudomonadota</taxon>
        <taxon>Gammaproteobacteria</taxon>
        <taxon>Methylococcales</taxon>
        <taxon>Methylococcaceae</taxon>
        <taxon>Candidatus Methylocalor</taxon>
    </lineage>
</organism>
<dbReference type="Gene3D" id="1.10.287.80">
    <property type="entry name" value="ATP synthase, gamma subunit, helix hairpin domain"/>
    <property type="match status" value="2"/>
</dbReference>
<evidence type="ECO:0000256" key="4">
    <source>
        <dbReference type="ARBA" id="ARBA00022448"/>
    </source>
</evidence>
<name>A0ABM9NGL3_9GAMM</name>
<evidence type="ECO:0000256" key="3">
    <source>
        <dbReference type="ARBA" id="ARBA00007681"/>
    </source>
</evidence>
<comment type="function">
    <text evidence="1">Produces ATP from ADP in the presence of a proton gradient across the membrane. The gamma chain is believed to be important in regulating ATPase activity and the flow of protons through the CF(0) complex.</text>
</comment>
<keyword evidence="5" id="KW-0375">Hydrogen ion transport</keyword>
<sequence>MSRRAELEQRLERLAEISDILTAMKTMALIETRKFGRFLDHQGRLLAGIEAAAADFLAFHPTFRGQQPPVDGDRHVLLLIGSERGFCGDFNQALAVALDAFPEPKPRLLVVGRRLAGKLVGHPRWLEGLSGPSVAEEIPAVLDAVMESLRRWQAQPPGWVRLSALAHRPDGPVASHGLLPLAPPPAPGFAYPPQLQLEPSEFFAGLVDHYLSAQLPGLFYGSLLAENRARLEHMERALARLRDKSDELQRHRNALRQEDITEEIEVILLSAESLPADDE</sequence>
<evidence type="ECO:0000256" key="9">
    <source>
        <dbReference type="ARBA" id="ARBA00023310"/>
    </source>
</evidence>
<keyword evidence="10" id="KW-0175">Coiled coil</keyword>
<evidence type="ECO:0000256" key="10">
    <source>
        <dbReference type="SAM" id="Coils"/>
    </source>
</evidence>
<keyword evidence="9" id="KW-0066">ATP synthesis</keyword>
<keyword evidence="12" id="KW-1185">Reference proteome</keyword>
<comment type="similarity">
    <text evidence="3">Belongs to the ATPase gamma chain family.</text>
</comment>
<dbReference type="InterPro" id="IPR035968">
    <property type="entry name" value="ATP_synth_F1_ATPase_gsu"/>
</dbReference>
<evidence type="ECO:0000256" key="6">
    <source>
        <dbReference type="ARBA" id="ARBA00023065"/>
    </source>
</evidence>
<dbReference type="EMBL" id="OZ026884">
    <property type="protein sequence ID" value="CAL1239762.1"/>
    <property type="molecule type" value="Genomic_DNA"/>
</dbReference>
<dbReference type="RefSeq" id="WP_348759300.1">
    <property type="nucleotide sequence ID" value="NZ_OZ026884.1"/>
</dbReference>
<reference evidence="11 12" key="1">
    <citation type="submission" date="2024-04" db="EMBL/GenBank/DDBJ databases">
        <authorList>
            <person name="Cremers G."/>
        </authorList>
    </citation>
    <scope>NUCLEOTIDE SEQUENCE [LARGE SCALE GENOMIC DNA]</scope>
    <source>
        <strain evidence="11">MeCH1-AG</strain>
    </source>
</reference>
<comment type="subcellular location">
    <subcellularLocation>
        <location evidence="2">Membrane</location>
        <topology evidence="2">Peripheral membrane protein</topology>
    </subcellularLocation>
</comment>
<evidence type="ECO:0000256" key="1">
    <source>
        <dbReference type="ARBA" id="ARBA00003456"/>
    </source>
</evidence>
<evidence type="ECO:0000256" key="8">
    <source>
        <dbReference type="ARBA" id="ARBA00023196"/>
    </source>
</evidence>
<dbReference type="PRINTS" id="PR00126">
    <property type="entry name" value="ATPASEGAMMA"/>
</dbReference>